<sequence>MLQTPEFTTVRLSEPVPHHAFSWRWGRPGSMRDLTRAQRYELVCLTAASGATANLALAARSVGCGLTAEVGYAAGRAGQLGSCALLAELGCDMGRAVDGAAAGGHLALCEELTSWAGVQYSPFNCAMTAAGAGHTHILEWMMRRCKGLELPEPHSGKAWDLARAVAQGCDLAALQRCLVQLVGLDGAEEEDDEEWSDMVQISVVAAAAGSPKPDWRSKLEWLESQDFPKPWDTYMAAAENSDALERFAWLAQRGYPRRSEYGYDEEAPLMAAAAVGNVAAVLFLAEGMPAGKDVDIVWRAAAAKGHLHVLQALHTAGRRGGAQYAAHSAAINGHLHVVAWLVEMPGLGVVRDDDLFKAAAVSGSVELLAWLRECGCPWNSGAFTPVAMSGCEVALEWLAERGCPMPVGSEAAGRSAVVLPAFLLTKLCVFVWFVRQVWDYCLN</sequence>
<protein>
    <recommendedName>
        <fullName evidence="3">Ankyrin repeat domain-containing protein</fullName>
    </recommendedName>
</protein>
<organism evidence="1 2">
    <name type="scientific">Gonium pectorale</name>
    <name type="common">Green alga</name>
    <dbReference type="NCBI Taxonomy" id="33097"/>
    <lineage>
        <taxon>Eukaryota</taxon>
        <taxon>Viridiplantae</taxon>
        <taxon>Chlorophyta</taxon>
        <taxon>core chlorophytes</taxon>
        <taxon>Chlorophyceae</taxon>
        <taxon>CS clade</taxon>
        <taxon>Chlamydomonadales</taxon>
        <taxon>Volvocaceae</taxon>
        <taxon>Gonium</taxon>
    </lineage>
</organism>
<comment type="caution">
    <text evidence="1">The sequence shown here is derived from an EMBL/GenBank/DDBJ whole genome shotgun (WGS) entry which is preliminary data.</text>
</comment>
<keyword evidence="2" id="KW-1185">Reference proteome</keyword>
<dbReference type="PANTHER" id="PTHR12393:SF6">
    <property type="entry name" value="SPHINGOMYELIN PHOSPHODIESTERASE 2"/>
    <property type="match status" value="1"/>
</dbReference>
<gene>
    <name evidence="1" type="ORF">GPECTOR_56g416</name>
</gene>
<dbReference type="InterPro" id="IPR036770">
    <property type="entry name" value="Ankyrin_rpt-contain_sf"/>
</dbReference>
<evidence type="ECO:0000313" key="1">
    <source>
        <dbReference type="EMBL" id="KXZ45319.1"/>
    </source>
</evidence>
<dbReference type="AlphaFoldDB" id="A0A150G608"/>
<evidence type="ECO:0008006" key="3">
    <source>
        <dbReference type="Google" id="ProtNLM"/>
    </source>
</evidence>
<dbReference type="GO" id="GO:0005783">
    <property type="term" value="C:endoplasmic reticulum"/>
    <property type="evidence" value="ECO:0007669"/>
    <property type="project" value="TreeGrafter"/>
</dbReference>
<reference evidence="2" key="1">
    <citation type="journal article" date="2016" name="Nat. Commun.">
        <title>The Gonium pectorale genome demonstrates co-option of cell cycle regulation during the evolution of multicellularity.</title>
        <authorList>
            <person name="Hanschen E.R."/>
            <person name="Marriage T.N."/>
            <person name="Ferris P.J."/>
            <person name="Hamaji T."/>
            <person name="Toyoda A."/>
            <person name="Fujiyama A."/>
            <person name="Neme R."/>
            <person name="Noguchi H."/>
            <person name="Minakuchi Y."/>
            <person name="Suzuki M."/>
            <person name="Kawai-Toyooka H."/>
            <person name="Smith D.R."/>
            <person name="Sparks H."/>
            <person name="Anderson J."/>
            <person name="Bakaric R."/>
            <person name="Luria V."/>
            <person name="Karger A."/>
            <person name="Kirschner M.W."/>
            <person name="Durand P.M."/>
            <person name="Michod R.E."/>
            <person name="Nozaki H."/>
            <person name="Olson B.J."/>
        </authorList>
    </citation>
    <scope>NUCLEOTIDE SEQUENCE [LARGE SCALE GENOMIC DNA]</scope>
    <source>
        <strain evidence="2">NIES-2863</strain>
    </source>
</reference>
<dbReference type="Gene3D" id="1.25.40.20">
    <property type="entry name" value="Ankyrin repeat-containing domain"/>
    <property type="match status" value="1"/>
</dbReference>
<accession>A0A150G608</accession>
<dbReference type="GO" id="GO:0016020">
    <property type="term" value="C:membrane"/>
    <property type="evidence" value="ECO:0007669"/>
    <property type="project" value="TreeGrafter"/>
</dbReference>
<name>A0A150G608_GONPE</name>
<proteinExistence type="predicted"/>
<dbReference type="SUPFAM" id="SSF48403">
    <property type="entry name" value="Ankyrin repeat"/>
    <property type="match status" value="1"/>
</dbReference>
<dbReference type="GO" id="GO:0071944">
    <property type="term" value="C:cell periphery"/>
    <property type="evidence" value="ECO:0007669"/>
    <property type="project" value="TreeGrafter"/>
</dbReference>
<dbReference type="OrthoDB" id="74529at2759"/>
<dbReference type="GO" id="GO:0046513">
    <property type="term" value="P:ceramide biosynthetic process"/>
    <property type="evidence" value="ECO:0007669"/>
    <property type="project" value="TreeGrafter"/>
</dbReference>
<dbReference type="PANTHER" id="PTHR12393">
    <property type="entry name" value="SPHINGOMYELIN PHOSPHODIESTERASE RELATED"/>
    <property type="match status" value="1"/>
</dbReference>
<evidence type="ECO:0000313" key="2">
    <source>
        <dbReference type="Proteomes" id="UP000075714"/>
    </source>
</evidence>
<dbReference type="GO" id="GO:0030149">
    <property type="term" value="P:sphingolipid catabolic process"/>
    <property type="evidence" value="ECO:0007669"/>
    <property type="project" value="TreeGrafter"/>
</dbReference>
<dbReference type="GO" id="GO:0004620">
    <property type="term" value="F:phospholipase activity"/>
    <property type="evidence" value="ECO:0007669"/>
    <property type="project" value="TreeGrafter"/>
</dbReference>
<dbReference type="EMBL" id="LSYV01000057">
    <property type="protein sequence ID" value="KXZ45319.1"/>
    <property type="molecule type" value="Genomic_DNA"/>
</dbReference>
<dbReference type="Proteomes" id="UP000075714">
    <property type="component" value="Unassembled WGS sequence"/>
</dbReference>